<feature type="compositionally biased region" description="Basic and acidic residues" evidence="1">
    <location>
        <begin position="186"/>
        <end position="198"/>
    </location>
</feature>
<sequence length="234" mass="24871">MLILTRNHHHPSSSCLAVPSTLQEIPVSRHPFPLPPGSAIDLQPSHASSTPRCLAVAHAAPCSSPPLKVDTVYGSKRAAVVLLAAWEGEHQQCSAGVAGRCGCRVGAAARTCAVARARPTMHPLLRGLRVGAGQPKQHTHHFTAQPSLFMTTTTGWGLRGWCRRTGEHQPPALPPSCAGARARAAPSERRRGEEERRRTALFVSSFEPPFDEVIATPPSPPISTVAKAPCPSVP</sequence>
<dbReference type="Proteomes" id="UP000027222">
    <property type="component" value="Unassembled WGS sequence"/>
</dbReference>
<gene>
    <name evidence="2" type="ORF">GALMADRAFT_146843</name>
</gene>
<dbReference type="AlphaFoldDB" id="A0A067SM21"/>
<protein>
    <submittedName>
        <fullName evidence="2">Uncharacterized protein</fullName>
    </submittedName>
</protein>
<keyword evidence="3" id="KW-1185">Reference proteome</keyword>
<feature type="region of interest" description="Disordered" evidence="1">
    <location>
        <begin position="168"/>
        <end position="198"/>
    </location>
</feature>
<reference evidence="3" key="1">
    <citation type="journal article" date="2014" name="Proc. Natl. Acad. Sci. U.S.A.">
        <title>Extensive sampling of basidiomycete genomes demonstrates inadequacy of the white-rot/brown-rot paradigm for wood decay fungi.</title>
        <authorList>
            <person name="Riley R."/>
            <person name="Salamov A.A."/>
            <person name="Brown D.W."/>
            <person name="Nagy L.G."/>
            <person name="Floudas D."/>
            <person name="Held B.W."/>
            <person name="Levasseur A."/>
            <person name="Lombard V."/>
            <person name="Morin E."/>
            <person name="Otillar R."/>
            <person name="Lindquist E.A."/>
            <person name="Sun H."/>
            <person name="LaButti K.M."/>
            <person name="Schmutz J."/>
            <person name="Jabbour D."/>
            <person name="Luo H."/>
            <person name="Baker S.E."/>
            <person name="Pisabarro A.G."/>
            <person name="Walton J.D."/>
            <person name="Blanchette R.A."/>
            <person name="Henrissat B."/>
            <person name="Martin F."/>
            <person name="Cullen D."/>
            <person name="Hibbett D.S."/>
            <person name="Grigoriev I.V."/>
        </authorList>
    </citation>
    <scope>NUCLEOTIDE SEQUENCE [LARGE SCALE GENOMIC DNA]</scope>
    <source>
        <strain evidence="3">CBS 339.88</strain>
    </source>
</reference>
<dbReference type="EMBL" id="KL142412">
    <property type="protein sequence ID" value="KDR67833.1"/>
    <property type="molecule type" value="Genomic_DNA"/>
</dbReference>
<accession>A0A067SM21</accession>
<proteinExistence type="predicted"/>
<evidence type="ECO:0000313" key="3">
    <source>
        <dbReference type="Proteomes" id="UP000027222"/>
    </source>
</evidence>
<evidence type="ECO:0000313" key="2">
    <source>
        <dbReference type="EMBL" id="KDR67833.1"/>
    </source>
</evidence>
<name>A0A067SM21_GALM3</name>
<feature type="region of interest" description="Disordered" evidence="1">
    <location>
        <begin position="210"/>
        <end position="234"/>
    </location>
</feature>
<evidence type="ECO:0000256" key="1">
    <source>
        <dbReference type="SAM" id="MobiDB-lite"/>
    </source>
</evidence>
<organism evidence="2 3">
    <name type="scientific">Galerina marginata (strain CBS 339.88)</name>
    <dbReference type="NCBI Taxonomy" id="685588"/>
    <lineage>
        <taxon>Eukaryota</taxon>
        <taxon>Fungi</taxon>
        <taxon>Dikarya</taxon>
        <taxon>Basidiomycota</taxon>
        <taxon>Agaricomycotina</taxon>
        <taxon>Agaricomycetes</taxon>
        <taxon>Agaricomycetidae</taxon>
        <taxon>Agaricales</taxon>
        <taxon>Agaricineae</taxon>
        <taxon>Strophariaceae</taxon>
        <taxon>Galerina</taxon>
    </lineage>
</organism>
<dbReference type="HOGENOM" id="CLU_1185090_0_0_1"/>